<name>A0ACC0C7U8_CATRO</name>
<proteinExistence type="predicted"/>
<dbReference type="EMBL" id="CM044701">
    <property type="protein sequence ID" value="KAI5680991.1"/>
    <property type="molecule type" value="Genomic_DNA"/>
</dbReference>
<keyword evidence="2" id="KW-1185">Reference proteome</keyword>
<protein>
    <submittedName>
        <fullName evidence="1">Uncharacterized protein</fullName>
    </submittedName>
</protein>
<reference evidence="2" key="1">
    <citation type="journal article" date="2023" name="Nat. Plants">
        <title>Single-cell RNA sequencing provides a high-resolution roadmap for understanding the multicellular compartmentation of specialized metabolism.</title>
        <authorList>
            <person name="Sun S."/>
            <person name="Shen X."/>
            <person name="Li Y."/>
            <person name="Li Y."/>
            <person name="Wang S."/>
            <person name="Li R."/>
            <person name="Zhang H."/>
            <person name="Shen G."/>
            <person name="Guo B."/>
            <person name="Wei J."/>
            <person name="Xu J."/>
            <person name="St-Pierre B."/>
            <person name="Chen S."/>
            <person name="Sun C."/>
        </authorList>
    </citation>
    <scope>NUCLEOTIDE SEQUENCE [LARGE SCALE GENOMIC DNA]</scope>
</reference>
<accession>A0ACC0C7U8</accession>
<evidence type="ECO:0000313" key="2">
    <source>
        <dbReference type="Proteomes" id="UP001060085"/>
    </source>
</evidence>
<sequence length="115" mass="13355">MYGARMFSRRTEKRHRGTVCRGVVPGVKYQELKANIERLHIETSSSMLINEQLMFEAAGGSNKGHIYGFGFWLRIYSHHRLFRWYLLRLPMMPVLRGRRSCGDTCSRHMTSSSAS</sequence>
<gene>
    <name evidence="1" type="ORF">M9H77_02218</name>
</gene>
<evidence type="ECO:0000313" key="1">
    <source>
        <dbReference type="EMBL" id="KAI5680991.1"/>
    </source>
</evidence>
<comment type="caution">
    <text evidence="1">The sequence shown here is derived from an EMBL/GenBank/DDBJ whole genome shotgun (WGS) entry which is preliminary data.</text>
</comment>
<dbReference type="Proteomes" id="UP001060085">
    <property type="component" value="Linkage Group LG01"/>
</dbReference>
<organism evidence="1 2">
    <name type="scientific">Catharanthus roseus</name>
    <name type="common">Madagascar periwinkle</name>
    <name type="synonym">Vinca rosea</name>
    <dbReference type="NCBI Taxonomy" id="4058"/>
    <lineage>
        <taxon>Eukaryota</taxon>
        <taxon>Viridiplantae</taxon>
        <taxon>Streptophyta</taxon>
        <taxon>Embryophyta</taxon>
        <taxon>Tracheophyta</taxon>
        <taxon>Spermatophyta</taxon>
        <taxon>Magnoliopsida</taxon>
        <taxon>eudicotyledons</taxon>
        <taxon>Gunneridae</taxon>
        <taxon>Pentapetalae</taxon>
        <taxon>asterids</taxon>
        <taxon>lamiids</taxon>
        <taxon>Gentianales</taxon>
        <taxon>Apocynaceae</taxon>
        <taxon>Rauvolfioideae</taxon>
        <taxon>Vinceae</taxon>
        <taxon>Catharanthinae</taxon>
        <taxon>Catharanthus</taxon>
    </lineage>
</organism>